<dbReference type="AlphaFoldDB" id="A0A949U206"/>
<dbReference type="Proteomes" id="UP000694308">
    <property type="component" value="Unassembled WGS sequence"/>
</dbReference>
<dbReference type="CDD" id="cd02980">
    <property type="entry name" value="TRX_Fd_family"/>
    <property type="match status" value="1"/>
</dbReference>
<evidence type="ECO:0000313" key="2">
    <source>
        <dbReference type="Proteomes" id="UP000694308"/>
    </source>
</evidence>
<name>A0A949U206_9CLOT</name>
<proteinExistence type="predicted"/>
<accession>A0A949U206</accession>
<dbReference type="Pfam" id="PF01257">
    <property type="entry name" value="2Fe-2S_thioredx"/>
    <property type="match status" value="1"/>
</dbReference>
<comment type="caution">
    <text evidence="1">The sequence shown here is derived from an EMBL/GenBank/DDBJ whole genome shotgun (WGS) entry which is preliminary data.</text>
</comment>
<protein>
    <submittedName>
        <fullName evidence="1">(2Fe-2S) ferredoxin domain-containing protein</fullName>
    </submittedName>
</protein>
<sequence length="83" mass="9190">MLTISVCVGSACQIKGSYDVINRIQSLIKEYKIEDKVKLKGAFCLGRCTPEVSVSIEEENKIYSVSTDNVDSFFKEHVLGGIN</sequence>
<keyword evidence="2" id="KW-1185">Reference proteome</keyword>
<dbReference type="EMBL" id="JAEEGC010000100">
    <property type="protein sequence ID" value="MBV7274859.1"/>
    <property type="molecule type" value="Genomic_DNA"/>
</dbReference>
<reference evidence="1" key="1">
    <citation type="submission" date="2020-12" db="EMBL/GenBank/DDBJ databases">
        <title>Clostridium thailandense sp. nov., a novel acetogenic bacterium isolated from peat land soil in Thailand.</title>
        <authorList>
            <person name="Chaikitkaew S."/>
            <person name="Birkeland N.K."/>
        </authorList>
    </citation>
    <scope>NUCLEOTIDE SEQUENCE</scope>
    <source>
        <strain evidence="1">PL3</strain>
    </source>
</reference>
<evidence type="ECO:0000313" key="1">
    <source>
        <dbReference type="EMBL" id="MBV7274859.1"/>
    </source>
</evidence>
<organism evidence="1 2">
    <name type="scientific">Clostridium thailandense</name>
    <dbReference type="NCBI Taxonomy" id="2794346"/>
    <lineage>
        <taxon>Bacteria</taxon>
        <taxon>Bacillati</taxon>
        <taxon>Bacillota</taxon>
        <taxon>Clostridia</taxon>
        <taxon>Eubacteriales</taxon>
        <taxon>Clostridiaceae</taxon>
        <taxon>Clostridium</taxon>
    </lineage>
</organism>
<dbReference type="RefSeq" id="WP_218321918.1">
    <property type="nucleotide sequence ID" value="NZ_JAEEGC010000100.1"/>
</dbReference>
<gene>
    <name evidence="1" type="ORF">I6U48_18335</name>
</gene>